<keyword evidence="4" id="KW-0411">Iron-sulfur</keyword>
<evidence type="ECO:0000256" key="2">
    <source>
        <dbReference type="ARBA" id="ARBA00022723"/>
    </source>
</evidence>
<feature type="domain" description="Radical SAM core" evidence="6">
    <location>
        <begin position="48"/>
        <end position="156"/>
    </location>
</feature>
<feature type="non-terminal residue" evidence="7">
    <location>
        <position position="156"/>
    </location>
</feature>
<dbReference type="Pfam" id="PF04055">
    <property type="entry name" value="Radical_SAM"/>
    <property type="match status" value="1"/>
</dbReference>
<name>A0A9D1T7Q5_9FIRM</name>
<dbReference type="PROSITE" id="PS51918">
    <property type="entry name" value="RADICAL_SAM"/>
    <property type="match status" value="1"/>
</dbReference>
<keyword evidence="2" id="KW-0479">Metal-binding</keyword>
<sequence length="156" mass="18164">MDRLGRERRLATEEYEELVRTLSREEAAGEREELFARARRVREAVYGKKVYIRGLVEVSNVCRNDCYYCGIRKSNGHAVRYRMDQEEILECCREGYRLGFRTFVFQGGEDPAMTDQVVETLVAAVHRKFPDCAITLSLGEKERESYQRFFDAGASR</sequence>
<evidence type="ECO:0000256" key="4">
    <source>
        <dbReference type="ARBA" id="ARBA00023014"/>
    </source>
</evidence>
<evidence type="ECO:0000259" key="6">
    <source>
        <dbReference type="PROSITE" id="PS51918"/>
    </source>
</evidence>
<evidence type="ECO:0000256" key="1">
    <source>
        <dbReference type="ARBA" id="ARBA00022691"/>
    </source>
</evidence>
<evidence type="ECO:0000313" key="7">
    <source>
        <dbReference type="EMBL" id="HIV14144.1"/>
    </source>
</evidence>
<keyword evidence="3" id="KW-0408">Iron</keyword>
<accession>A0A9D1T7Q5</accession>
<feature type="coiled-coil region" evidence="5">
    <location>
        <begin position="1"/>
        <end position="28"/>
    </location>
</feature>
<gene>
    <name evidence="7" type="ORF">IAA63_13545</name>
</gene>
<dbReference type="AlphaFoldDB" id="A0A9D1T7Q5"/>
<dbReference type="PANTHER" id="PTHR43726:SF1">
    <property type="entry name" value="BIOTIN SYNTHASE"/>
    <property type="match status" value="1"/>
</dbReference>
<dbReference type="GO" id="GO:0016740">
    <property type="term" value="F:transferase activity"/>
    <property type="evidence" value="ECO:0007669"/>
    <property type="project" value="TreeGrafter"/>
</dbReference>
<dbReference type="GO" id="GO:0051536">
    <property type="term" value="F:iron-sulfur cluster binding"/>
    <property type="evidence" value="ECO:0007669"/>
    <property type="project" value="UniProtKB-KW"/>
</dbReference>
<keyword evidence="1" id="KW-0949">S-adenosyl-L-methionine</keyword>
<organism evidence="7 8">
    <name type="scientific">Candidatus Pullilachnospira stercoravium</name>
    <dbReference type="NCBI Taxonomy" id="2840913"/>
    <lineage>
        <taxon>Bacteria</taxon>
        <taxon>Bacillati</taxon>
        <taxon>Bacillota</taxon>
        <taxon>Clostridia</taxon>
        <taxon>Lachnospirales</taxon>
        <taxon>Lachnospiraceae</taxon>
        <taxon>Lachnospiraceae incertae sedis</taxon>
        <taxon>Candidatus Pullilachnospira</taxon>
    </lineage>
</organism>
<dbReference type="SUPFAM" id="SSF102114">
    <property type="entry name" value="Radical SAM enzymes"/>
    <property type="match status" value="1"/>
</dbReference>
<dbReference type="InterPro" id="IPR058240">
    <property type="entry name" value="rSAM_sf"/>
</dbReference>
<evidence type="ECO:0000313" key="8">
    <source>
        <dbReference type="Proteomes" id="UP000886723"/>
    </source>
</evidence>
<dbReference type="GO" id="GO:0046872">
    <property type="term" value="F:metal ion binding"/>
    <property type="evidence" value="ECO:0007669"/>
    <property type="project" value="UniProtKB-KW"/>
</dbReference>
<dbReference type="SFLD" id="SFLDG01280">
    <property type="entry name" value="HydE/PylB-like"/>
    <property type="match status" value="1"/>
</dbReference>
<evidence type="ECO:0000256" key="5">
    <source>
        <dbReference type="SAM" id="Coils"/>
    </source>
</evidence>
<proteinExistence type="predicted"/>
<dbReference type="InterPro" id="IPR007197">
    <property type="entry name" value="rSAM"/>
</dbReference>
<dbReference type="SFLD" id="SFLDG01060">
    <property type="entry name" value="BATS_domain_containing"/>
    <property type="match status" value="1"/>
</dbReference>
<comment type="caution">
    <text evidence="7">The sequence shown here is derived from an EMBL/GenBank/DDBJ whole genome shotgun (WGS) entry which is preliminary data.</text>
</comment>
<keyword evidence="5" id="KW-0175">Coiled coil</keyword>
<dbReference type="Gene3D" id="3.20.20.70">
    <property type="entry name" value="Aldolase class I"/>
    <property type="match status" value="1"/>
</dbReference>
<dbReference type="PANTHER" id="PTHR43726">
    <property type="entry name" value="3-METHYLORNITHINE SYNTHASE"/>
    <property type="match status" value="1"/>
</dbReference>
<protein>
    <submittedName>
        <fullName evidence="7">Radical SAM protein</fullName>
    </submittedName>
</protein>
<dbReference type="Proteomes" id="UP000886723">
    <property type="component" value="Unassembled WGS sequence"/>
</dbReference>
<dbReference type="InterPro" id="IPR013785">
    <property type="entry name" value="Aldolase_TIM"/>
</dbReference>
<reference evidence="7" key="2">
    <citation type="journal article" date="2021" name="PeerJ">
        <title>Extensive microbial diversity within the chicken gut microbiome revealed by metagenomics and culture.</title>
        <authorList>
            <person name="Gilroy R."/>
            <person name="Ravi A."/>
            <person name="Getino M."/>
            <person name="Pursley I."/>
            <person name="Horton D.L."/>
            <person name="Alikhan N.F."/>
            <person name="Baker D."/>
            <person name="Gharbi K."/>
            <person name="Hall N."/>
            <person name="Watson M."/>
            <person name="Adriaenssens E.M."/>
            <person name="Foster-Nyarko E."/>
            <person name="Jarju S."/>
            <person name="Secka A."/>
            <person name="Antonio M."/>
            <person name="Oren A."/>
            <person name="Chaudhuri R.R."/>
            <person name="La Ragione R."/>
            <person name="Hildebrand F."/>
            <person name="Pallen M.J."/>
        </authorList>
    </citation>
    <scope>NUCLEOTIDE SEQUENCE</scope>
    <source>
        <strain evidence="7">ChiBcec2-4451</strain>
    </source>
</reference>
<dbReference type="InterPro" id="IPR034422">
    <property type="entry name" value="HydE/PylB-like"/>
</dbReference>
<reference evidence="7" key="1">
    <citation type="submission" date="2020-10" db="EMBL/GenBank/DDBJ databases">
        <authorList>
            <person name="Gilroy R."/>
        </authorList>
    </citation>
    <scope>NUCLEOTIDE SEQUENCE</scope>
    <source>
        <strain evidence="7">ChiBcec2-4451</strain>
    </source>
</reference>
<dbReference type="EMBL" id="DVON01000285">
    <property type="protein sequence ID" value="HIV14144.1"/>
    <property type="molecule type" value="Genomic_DNA"/>
</dbReference>
<evidence type="ECO:0000256" key="3">
    <source>
        <dbReference type="ARBA" id="ARBA00023004"/>
    </source>
</evidence>
<dbReference type="SFLD" id="SFLDS00029">
    <property type="entry name" value="Radical_SAM"/>
    <property type="match status" value="1"/>
</dbReference>